<dbReference type="PANTHER" id="PTHR46791">
    <property type="entry name" value="EXPRESSED PROTEIN"/>
    <property type="match status" value="1"/>
</dbReference>
<reference evidence="3" key="1">
    <citation type="submission" date="2021-11" db="EMBL/GenBank/DDBJ databases">
        <authorList>
            <person name="Schell T."/>
        </authorList>
    </citation>
    <scope>NUCLEOTIDE SEQUENCE</scope>
    <source>
        <strain evidence="3">M5</strain>
    </source>
</reference>
<accession>A0A8J2WJG6</accession>
<dbReference type="GO" id="GO:0003677">
    <property type="term" value="F:DNA binding"/>
    <property type="evidence" value="ECO:0007669"/>
    <property type="project" value="InterPro"/>
</dbReference>
<dbReference type="AlphaFoldDB" id="A0A8J2WJG6"/>
<dbReference type="InterPro" id="IPR036397">
    <property type="entry name" value="RNaseH_sf"/>
</dbReference>
<dbReference type="EMBL" id="CAKKLH010000291">
    <property type="protein sequence ID" value="CAH0109176.1"/>
    <property type="molecule type" value="Genomic_DNA"/>
</dbReference>
<gene>
    <name evidence="3" type="ORF">DGAL_LOCUS12640</name>
</gene>
<comment type="caution">
    <text evidence="3">The sequence shown here is derived from an EMBL/GenBank/DDBJ whole genome shotgun (WGS) entry which is preliminary data.</text>
</comment>
<evidence type="ECO:0000313" key="3">
    <source>
        <dbReference type="EMBL" id="CAH0109176.1"/>
    </source>
</evidence>
<dbReference type="Gene3D" id="1.10.10.60">
    <property type="entry name" value="Homeodomain-like"/>
    <property type="match status" value="1"/>
</dbReference>
<organism evidence="3 4">
    <name type="scientific">Daphnia galeata</name>
    <dbReference type="NCBI Taxonomy" id="27404"/>
    <lineage>
        <taxon>Eukaryota</taxon>
        <taxon>Metazoa</taxon>
        <taxon>Ecdysozoa</taxon>
        <taxon>Arthropoda</taxon>
        <taxon>Crustacea</taxon>
        <taxon>Branchiopoda</taxon>
        <taxon>Diplostraca</taxon>
        <taxon>Cladocera</taxon>
        <taxon>Anomopoda</taxon>
        <taxon>Daphniidae</taxon>
        <taxon>Daphnia</taxon>
    </lineage>
</organism>
<dbReference type="Pfam" id="PF24764">
    <property type="entry name" value="rva_4"/>
    <property type="match status" value="1"/>
</dbReference>
<feature type="domain" description="Integrase core" evidence="2">
    <location>
        <begin position="90"/>
        <end position="267"/>
    </location>
</feature>
<protein>
    <recommendedName>
        <fullName evidence="5">Integrase catalytic domain-containing protein</fullName>
    </recommendedName>
</protein>
<evidence type="ECO:0000259" key="2">
    <source>
        <dbReference type="Pfam" id="PF24764"/>
    </source>
</evidence>
<dbReference type="SUPFAM" id="SSF53098">
    <property type="entry name" value="Ribonuclease H-like"/>
    <property type="match status" value="1"/>
</dbReference>
<feature type="domain" description="Resolvase HTH" evidence="1">
    <location>
        <begin position="7"/>
        <end position="41"/>
    </location>
</feature>
<dbReference type="GO" id="GO:0000150">
    <property type="term" value="F:DNA strand exchange activity"/>
    <property type="evidence" value="ECO:0007669"/>
    <property type="project" value="InterPro"/>
</dbReference>
<dbReference type="OrthoDB" id="6576250at2759"/>
<sequence>MTSKNAITKKEMVKLVEKNYEAKEIAKHFNVTVGTVYRHLRSMNISLKAHRRSMLTGTSDSLTSFDGNLSDLNNSTVSLITESNDQSVLAHPLSLFHIGGFFKLSGYGFVVHTCIDVYSRYITYLDVSNNNNPSTVLRLFESGVTELGLPARVKCDNGLENVGVTHFMDINRPLVSDRMVYQGGPGRLHNVLIKVGIWLGRFIDLFEKMKLSGHLDQDSNLDLYCLHLCFINLIKSHLKECRQNWNNRPSRKTVTPLQLFHMGLMSLRTRALFDKAHYPELDQPNITVVEDQEWETTEKSNRVNVIVREVKRLLEPDVEIDLNQLFQLQTLTIQTASEVYLQLRHHLQSTYNFE</sequence>
<dbReference type="InterPro" id="IPR058913">
    <property type="entry name" value="Integrase_dom_put"/>
</dbReference>
<evidence type="ECO:0000313" key="4">
    <source>
        <dbReference type="Proteomes" id="UP000789390"/>
    </source>
</evidence>
<keyword evidence="4" id="KW-1185">Reference proteome</keyword>
<evidence type="ECO:0000259" key="1">
    <source>
        <dbReference type="Pfam" id="PF02796"/>
    </source>
</evidence>
<proteinExistence type="predicted"/>
<dbReference type="PANTHER" id="PTHR46791:SF5">
    <property type="entry name" value="CLR5 DOMAIN-CONTAINING PROTEIN-RELATED"/>
    <property type="match status" value="1"/>
</dbReference>
<dbReference type="Gene3D" id="3.30.420.10">
    <property type="entry name" value="Ribonuclease H-like superfamily/Ribonuclease H"/>
    <property type="match status" value="1"/>
</dbReference>
<dbReference type="Proteomes" id="UP000789390">
    <property type="component" value="Unassembled WGS sequence"/>
</dbReference>
<name>A0A8J2WJG6_9CRUS</name>
<evidence type="ECO:0008006" key="5">
    <source>
        <dbReference type="Google" id="ProtNLM"/>
    </source>
</evidence>
<dbReference type="InterPro" id="IPR006120">
    <property type="entry name" value="Resolvase_HTH_dom"/>
</dbReference>
<dbReference type="Pfam" id="PF02796">
    <property type="entry name" value="HTH_7"/>
    <property type="match status" value="1"/>
</dbReference>
<dbReference type="InterPro" id="IPR012337">
    <property type="entry name" value="RNaseH-like_sf"/>
</dbReference>